<evidence type="ECO:0000313" key="3">
    <source>
        <dbReference type="EMBL" id="QOZ59590.1"/>
    </source>
</evidence>
<evidence type="ECO:0000313" key="2">
    <source>
        <dbReference type="EMBL" id="GGI33446.1"/>
    </source>
</evidence>
<feature type="coiled-coil region" evidence="1">
    <location>
        <begin position="1"/>
        <end position="31"/>
    </location>
</feature>
<reference evidence="2" key="1">
    <citation type="journal article" date="2014" name="Int. J. Syst. Evol. Microbiol.">
        <title>Complete genome sequence of Corynebacterium casei LMG S-19264T (=DSM 44701T), isolated from a smear-ripened cheese.</title>
        <authorList>
            <consortium name="US DOE Joint Genome Institute (JGI-PGF)"/>
            <person name="Walter F."/>
            <person name="Albersmeier A."/>
            <person name="Kalinowski J."/>
            <person name="Ruckert C."/>
        </authorList>
    </citation>
    <scope>NUCLEOTIDE SEQUENCE</scope>
    <source>
        <strain evidence="2">CGMCC 1.15034</strain>
    </source>
</reference>
<reference evidence="2" key="3">
    <citation type="submission" date="2022-12" db="EMBL/GenBank/DDBJ databases">
        <authorList>
            <person name="Sun Q."/>
            <person name="Zhou Y."/>
        </authorList>
    </citation>
    <scope>NUCLEOTIDE SEQUENCE</scope>
    <source>
        <strain evidence="2">CGMCC 1.15034</strain>
    </source>
</reference>
<name>A0AA88BCF6_9BRAD</name>
<organism evidence="2 5">
    <name type="scientific">Bradyrhizobium guangdongense</name>
    <dbReference type="NCBI Taxonomy" id="1325090"/>
    <lineage>
        <taxon>Bacteria</taxon>
        <taxon>Pseudomonadati</taxon>
        <taxon>Pseudomonadota</taxon>
        <taxon>Alphaproteobacteria</taxon>
        <taxon>Hyphomicrobiales</taxon>
        <taxon>Nitrobacteraceae</taxon>
        <taxon>Bradyrhizobium</taxon>
    </lineage>
</organism>
<sequence>MDRAERQLSDLRRLQQALENIASELDEIEGRSHARLRYLASTLYESPVRSLEACMSNFEIAVRGRLAN</sequence>
<dbReference type="AlphaFoldDB" id="A0AA88BCF6"/>
<dbReference type="Proteomes" id="UP000593880">
    <property type="component" value="Chromosome"/>
</dbReference>
<evidence type="ECO:0000256" key="1">
    <source>
        <dbReference type="SAM" id="Coils"/>
    </source>
</evidence>
<dbReference type="Proteomes" id="UP000625079">
    <property type="component" value="Unassembled WGS sequence"/>
</dbReference>
<accession>A0AA88BCF6</accession>
<keyword evidence="1" id="KW-0175">Coiled coil</keyword>
<evidence type="ECO:0000313" key="5">
    <source>
        <dbReference type="Proteomes" id="UP000625079"/>
    </source>
</evidence>
<protein>
    <submittedName>
        <fullName evidence="2">Uncharacterized protein</fullName>
    </submittedName>
</protein>
<gene>
    <name evidence="2" type="ORF">GCM10010987_74430</name>
    <name evidence="3" type="ORF">XH86_13255</name>
</gene>
<proteinExistence type="predicted"/>
<dbReference type="EMBL" id="BMHC01000030">
    <property type="protein sequence ID" value="GGI33446.1"/>
    <property type="molecule type" value="Genomic_DNA"/>
</dbReference>
<keyword evidence="4" id="KW-1185">Reference proteome</keyword>
<reference evidence="3 4" key="2">
    <citation type="submission" date="2018-06" db="EMBL/GenBank/DDBJ databases">
        <title>Comparative genomics of rhizobia nodulating Arachis hypogaea in China.</title>
        <authorList>
            <person name="Li Y."/>
        </authorList>
    </citation>
    <scope>NUCLEOTIDE SEQUENCE [LARGE SCALE GENOMIC DNA]</scope>
    <source>
        <strain evidence="3 4">CCBAU 51658</strain>
    </source>
</reference>
<dbReference type="EMBL" id="CP030057">
    <property type="protein sequence ID" value="QOZ59590.1"/>
    <property type="molecule type" value="Genomic_DNA"/>
</dbReference>
<evidence type="ECO:0000313" key="4">
    <source>
        <dbReference type="Proteomes" id="UP000593880"/>
    </source>
</evidence>